<sequence length="52" mass="6182">MLKEEDFIYYVTVALKNLGYNKAGIFNVEGEIKRLLKRYSIEEIKAKTEQRK</sequence>
<dbReference type="Proteomes" id="UP000183039">
    <property type="component" value="Unassembled WGS sequence"/>
</dbReference>
<protein>
    <submittedName>
        <fullName evidence="1">Uncharacterized protein</fullName>
    </submittedName>
</protein>
<dbReference type="AlphaFoldDB" id="A0AA91JQ33"/>
<reference evidence="1 2" key="1">
    <citation type="submission" date="2014-12" db="EMBL/GenBank/DDBJ databases">
        <title>Draft genome sequences of 29 type strains of Enterococci.</title>
        <authorList>
            <person name="Zhong Z."/>
            <person name="Sun Z."/>
            <person name="Liu W."/>
            <person name="Zhang W."/>
            <person name="Zhang H."/>
        </authorList>
    </citation>
    <scope>NUCLEOTIDE SEQUENCE [LARGE SCALE GENOMIC DNA]</scope>
    <source>
        <strain evidence="1 2">DSM 22801</strain>
    </source>
</reference>
<evidence type="ECO:0000313" key="1">
    <source>
        <dbReference type="EMBL" id="OJG92677.1"/>
    </source>
</evidence>
<accession>A0AA91JQ33</accession>
<name>A0AA91JQ33_9ENTE</name>
<comment type="caution">
    <text evidence="1">The sequence shown here is derived from an EMBL/GenBank/DDBJ whole genome shotgun (WGS) entry which is preliminary data.</text>
</comment>
<organism evidence="1 2">
    <name type="scientific">Enterococcus silesiacus</name>
    <dbReference type="NCBI Taxonomy" id="332949"/>
    <lineage>
        <taxon>Bacteria</taxon>
        <taxon>Bacillati</taxon>
        <taxon>Bacillota</taxon>
        <taxon>Bacilli</taxon>
        <taxon>Lactobacillales</taxon>
        <taxon>Enterococcaceae</taxon>
        <taxon>Enterococcus</taxon>
    </lineage>
</organism>
<dbReference type="EMBL" id="JXLC01000004">
    <property type="protein sequence ID" value="OJG92677.1"/>
    <property type="molecule type" value="Genomic_DNA"/>
</dbReference>
<evidence type="ECO:0000313" key="2">
    <source>
        <dbReference type="Proteomes" id="UP000183039"/>
    </source>
</evidence>
<proteinExistence type="predicted"/>
<gene>
    <name evidence="1" type="ORF">RV15_GL002622</name>
</gene>